<gene>
    <name evidence="2" type="ORF">R1080702_014</name>
</gene>
<dbReference type="KEGG" id="vg:29122516"/>
<dbReference type="RefSeq" id="YP_009301522.1">
    <property type="nucleotide sequence ID" value="NC_031235.1"/>
</dbReference>
<dbReference type="OrthoDB" id="7929at10239"/>
<proteinExistence type="predicted"/>
<sequence length="363" mass="38144">MSIKNATTHQPSANQKKLQNKGAARPEGSAELEEGQFCNADFHVIATKHGWTMGSYTNSDGTTGFILSNGQSMFHFDINGNIVLATGKPGQSGCGGKVIIHSNNHHESTGSYNLHVKGNDEESEKEGSAATGDVKSTPAYSIYVEGDVAIESQGGDVGLKGDNITINAINNLILRAGENINLESGEGQGKITAVATDVNVDSSFTRFTTSGGFYVEGSGEFEVSQKDKVGASASINTTGDINHVVQGKYSLKTRGDYTVESETGHLLFKASKGGIATDVKGKSYESVGGTKETKVLGRSTSAKGQQDPAYKIDIGASQKGSLDIKGASYFNARFVGKSAFDSTTLDIKAKGALKMNGKSIFLN</sequence>
<reference evidence="2 3" key="1">
    <citation type="submission" date="2016-01" db="EMBL/GenBank/DDBJ databases">
        <title>The genomic content and context of auxiliary metabolic genes in marine cyanophages.</title>
        <authorList>
            <person name="Marston M.F."/>
            <person name="Martiny J.B.H."/>
            <person name="Crummett L.T."/>
        </authorList>
    </citation>
    <scope>NUCLEOTIDE SEQUENCE [LARGE SCALE GENOMIC DNA]</scope>
    <source>
        <strain evidence="2">RW_108_0702</strain>
    </source>
</reference>
<feature type="compositionally biased region" description="Polar residues" evidence="1">
    <location>
        <begin position="1"/>
        <end position="17"/>
    </location>
</feature>
<feature type="region of interest" description="Disordered" evidence="1">
    <location>
        <begin position="105"/>
        <end position="133"/>
    </location>
</feature>
<accession>A0A127KM52</accession>
<feature type="region of interest" description="Disordered" evidence="1">
    <location>
        <begin position="1"/>
        <end position="31"/>
    </location>
</feature>
<evidence type="ECO:0000313" key="3">
    <source>
        <dbReference type="Proteomes" id="UP000203157"/>
    </source>
</evidence>
<organism evidence="2 3">
    <name type="scientific">Cyanophage S-RIM32</name>
    <dbReference type="NCBI Taxonomy" id="1278479"/>
    <lineage>
        <taxon>Viruses</taxon>
        <taxon>Duplodnaviria</taxon>
        <taxon>Heunggongvirae</taxon>
        <taxon>Uroviricota</taxon>
        <taxon>Caudoviricetes</taxon>
        <taxon>Pantevenvirales</taxon>
        <taxon>Kyanoviridae</taxon>
        <taxon>Bristolvirus</taxon>
        <taxon>Bristolvirus rhodeisland</taxon>
    </lineage>
</organism>
<keyword evidence="3" id="KW-1185">Reference proteome</keyword>
<protein>
    <submittedName>
        <fullName evidence="2">Putative base plate lysozyme</fullName>
    </submittedName>
</protein>
<name>A0A127KM52_9CAUD</name>
<dbReference type="GeneID" id="29122516"/>
<evidence type="ECO:0000313" key="2">
    <source>
        <dbReference type="EMBL" id="AMO43029.1"/>
    </source>
</evidence>
<dbReference type="Proteomes" id="UP000203157">
    <property type="component" value="Segment"/>
</dbReference>
<dbReference type="EMBL" id="KU594606">
    <property type="protein sequence ID" value="AMO43029.1"/>
    <property type="molecule type" value="Genomic_DNA"/>
</dbReference>
<evidence type="ECO:0000256" key="1">
    <source>
        <dbReference type="SAM" id="MobiDB-lite"/>
    </source>
</evidence>